<accession>A0A254MZ63</accession>
<evidence type="ECO:0000313" key="1">
    <source>
        <dbReference type="EMBL" id="OWR00669.1"/>
    </source>
</evidence>
<dbReference type="RefSeq" id="WP_088485896.1">
    <property type="nucleotide sequence ID" value="NZ_NISI01000016.1"/>
</dbReference>
<sequence>MFVIEARNSRGWRWISAICRDQQRAIDFLASVPPELQPVQRMIEVPARDYPMFIVEDHGFEYGSAELVRRRLSQLRPCGDEDAVLLNVYIVREDFLPDHPGRDCMGHLYHWHITDDALRPPRIDRIHEELDRATQEQPSD</sequence>
<keyword evidence="2" id="KW-1185">Reference proteome</keyword>
<name>A0A254MZ63_9BURK</name>
<dbReference type="EMBL" id="NISI01000016">
    <property type="protein sequence ID" value="OWR00669.1"/>
    <property type="molecule type" value="Genomic_DNA"/>
</dbReference>
<evidence type="ECO:0000313" key="2">
    <source>
        <dbReference type="Proteomes" id="UP000197446"/>
    </source>
</evidence>
<reference evidence="1 2" key="1">
    <citation type="journal article" date="2007" name="Int. J. Syst. Evol. Microbiol.">
        <title>Description of Pelomonas aquatica sp. nov. and Pelomonas puraquae sp. nov., isolated from industrial and haemodialysis water.</title>
        <authorList>
            <person name="Gomila M."/>
            <person name="Bowien B."/>
            <person name="Falsen E."/>
            <person name="Moore E.R."/>
            <person name="Lalucat J."/>
        </authorList>
    </citation>
    <scope>NUCLEOTIDE SEQUENCE [LARGE SCALE GENOMIC DNA]</scope>
    <source>
        <strain evidence="1 2">CCUG 52769</strain>
    </source>
</reference>
<protein>
    <submittedName>
        <fullName evidence="1">Uncharacterized protein</fullName>
    </submittedName>
</protein>
<dbReference type="Proteomes" id="UP000197446">
    <property type="component" value="Unassembled WGS sequence"/>
</dbReference>
<organism evidence="1 2">
    <name type="scientific">Roseateles puraquae</name>
    <dbReference type="NCBI Taxonomy" id="431059"/>
    <lineage>
        <taxon>Bacteria</taxon>
        <taxon>Pseudomonadati</taxon>
        <taxon>Pseudomonadota</taxon>
        <taxon>Betaproteobacteria</taxon>
        <taxon>Burkholderiales</taxon>
        <taxon>Sphaerotilaceae</taxon>
        <taxon>Roseateles</taxon>
    </lineage>
</organism>
<proteinExistence type="predicted"/>
<dbReference type="AlphaFoldDB" id="A0A254MZ63"/>
<gene>
    <name evidence="1" type="ORF">CDO81_24565</name>
</gene>
<dbReference type="OrthoDB" id="2604202at2"/>
<comment type="caution">
    <text evidence="1">The sequence shown here is derived from an EMBL/GenBank/DDBJ whole genome shotgun (WGS) entry which is preliminary data.</text>
</comment>